<keyword evidence="6" id="KW-0808">Transferase</keyword>
<evidence type="ECO:0000256" key="5">
    <source>
        <dbReference type="SAM" id="MobiDB-lite"/>
    </source>
</evidence>
<name>A0A6G1G1D0_9PEZI</name>
<dbReference type="PANTHER" id="PTHR43094">
    <property type="entry name" value="AMINOTRANSFERASE"/>
    <property type="match status" value="1"/>
</dbReference>
<dbReference type="Proteomes" id="UP000504638">
    <property type="component" value="Unplaced"/>
</dbReference>
<dbReference type="GO" id="GO:0005829">
    <property type="term" value="C:cytosol"/>
    <property type="evidence" value="ECO:0007669"/>
    <property type="project" value="TreeGrafter"/>
</dbReference>
<evidence type="ECO:0000256" key="2">
    <source>
        <dbReference type="ARBA" id="ARBA00008954"/>
    </source>
</evidence>
<accession>A0A6G1G1D0</accession>
<dbReference type="AlphaFoldDB" id="A0A6G1G1D0"/>
<reference evidence="8" key="3">
    <citation type="submission" date="2025-04" db="UniProtKB">
        <authorList>
            <consortium name="RefSeq"/>
        </authorList>
    </citation>
    <scope>IDENTIFICATION</scope>
    <source>
        <strain evidence="8">CBS 781.70</strain>
    </source>
</reference>
<reference evidence="6 8" key="1">
    <citation type="submission" date="2020-01" db="EMBL/GenBank/DDBJ databases">
        <authorList>
            <consortium name="DOE Joint Genome Institute"/>
            <person name="Haridas S."/>
            <person name="Albert R."/>
            <person name="Binder M."/>
            <person name="Bloem J."/>
            <person name="Labutti K."/>
            <person name="Salamov A."/>
            <person name="Andreopoulos B."/>
            <person name="Baker S.E."/>
            <person name="Barry K."/>
            <person name="Bills G."/>
            <person name="Bluhm B.H."/>
            <person name="Cannon C."/>
            <person name="Castanera R."/>
            <person name="Culley D.E."/>
            <person name="Daum C."/>
            <person name="Ezra D."/>
            <person name="Gonzalez J.B."/>
            <person name="Henrissat B."/>
            <person name="Kuo A."/>
            <person name="Liang C."/>
            <person name="Lipzen A."/>
            <person name="Lutzoni F."/>
            <person name="Magnuson J."/>
            <person name="Mondo S."/>
            <person name="Nolan M."/>
            <person name="Ohm R."/>
            <person name="Pangilinan J."/>
            <person name="Park H.-J."/>
            <person name="Ramirez L."/>
            <person name="Alfaro M."/>
            <person name="Sun H."/>
            <person name="Tritt A."/>
            <person name="Yoshinaga Y."/>
            <person name="Zwiers L.-H."/>
            <person name="Turgeon B.G."/>
            <person name="Goodwin S.B."/>
            <person name="Spatafora J.W."/>
            <person name="Crous P.W."/>
            <person name="Grigoriev I.V."/>
        </authorList>
    </citation>
    <scope>NUCLEOTIDE SEQUENCE</scope>
    <source>
        <strain evidence="6 8">CBS 781.70</strain>
    </source>
</reference>
<dbReference type="Gene3D" id="3.40.640.10">
    <property type="entry name" value="Type I PLP-dependent aspartate aminotransferase-like (Major domain)"/>
    <property type="match status" value="1"/>
</dbReference>
<dbReference type="RefSeq" id="XP_033533361.1">
    <property type="nucleotide sequence ID" value="XM_033682562.1"/>
</dbReference>
<dbReference type="SUPFAM" id="SSF53383">
    <property type="entry name" value="PLP-dependent transferases"/>
    <property type="match status" value="1"/>
</dbReference>
<evidence type="ECO:0000256" key="4">
    <source>
        <dbReference type="RuleBase" id="RU003560"/>
    </source>
</evidence>
<comment type="similarity">
    <text evidence="2 4">Belongs to the class-III pyridoxal-phosphate-dependent aminotransferase family.</text>
</comment>
<keyword evidence="3 4" id="KW-0663">Pyridoxal phosphate</keyword>
<dbReference type="FunFam" id="3.40.640.10:FF:000004">
    <property type="entry name" value="Acetylornithine aminotransferase"/>
    <property type="match status" value="1"/>
</dbReference>
<evidence type="ECO:0000256" key="1">
    <source>
        <dbReference type="ARBA" id="ARBA00001933"/>
    </source>
</evidence>
<proteinExistence type="inferred from homology"/>
<dbReference type="OrthoDB" id="5419315at2759"/>
<sequence>MPPSNRSPTATAANGTDDPSTPSAVLHRHLHHRPLRITSSHGLYLTTSTGQRILDATSGAAVTSLGHGNPRVQSAMVAQMNQVSYCHSLFFSTTAAEDLCAELIRGTDGAMARALIVSSGSEAMEGAMKLARQYWVERGEGARRTGFVAREGSYHGVTLGALAVGGHVLRKEKFAPLLGVEVGRVGRCDAYRGMREGEGEGEYVGRLARELEEELRRVGPETVCAFVAEPVVGAATGCVPAVPGYFKAIREVCDKYGILLILDEVMCGMGRCGTLHAWQQEGIVPDIQTIGKGLGSGYSPVAGLLMNQRVVDALDRGTGAFTHGQTYQGHPIACAAALETQKILQEEKLVDNVREMGLVLEKLLKEGLEDHPHIGNIRGKGLFWGIEFVQDKATKAPFEPSEAISAGIHEKGMEEKYSISLYPGSGTADGRKGDHIMVCPPFIVTPADIEEIVRITVKVIEDFFQERAGNK</sequence>
<dbReference type="PANTHER" id="PTHR43094:SF1">
    <property type="entry name" value="AMINOTRANSFERASE CLASS-III"/>
    <property type="match status" value="1"/>
</dbReference>
<evidence type="ECO:0000313" key="8">
    <source>
        <dbReference type="RefSeq" id="XP_033533361.1"/>
    </source>
</evidence>
<dbReference type="InterPro" id="IPR015424">
    <property type="entry name" value="PyrdxlP-dep_Trfase"/>
</dbReference>
<dbReference type="NCBIfam" id="NF005685">
    <property type="entry name" value="PRK07483.1"/>
    <property type="match status" value="1"/>
</dbReference>
<dbReference type="InterPro" id="IPR005814">
    <property type="entry name" value="Aminotrans_3"/>
</dbReference>
<dbReference type="Gene3D" id="3.90.1150.10">
    <property type="entry name" value="Aspartate Aminotransferase, domain 1"/>
    <property type="match status" value="1"/>
</dbReference>
<organism evidence="6">
    <name type="scientific">Eremomyces bilateralis CBS 781.70</name>
    <dbReference type="NCBI Taxonomy" id="1392243"/>
    <lineage>
        <taxon>Eukaryota</taxon>
        <taxon>Fungi</taxon>
        <taxon>Dikarya</taxon>
        <taxon>Ascomycota</taxon>
        <taxon>Pezizomycotina</taxon>
        <taxon>Dothideomycetes</taxon>
        <taxon>Dothideomycetes incertae sedis</taxon>
        <taxon>Eremomycetales</taxon>
        <taxon>Eremomycetaceae</taxon>
        <taxon>Eremomyces</taxon>
    </lineage>
</organism>
<dbReference type="Pfam" id="PF00202">
    <property type="entry name" value="Aminotran_3"/>
    <property type="match status" value="1"/>
</dbReference>
<keyword evidence="6 8" id="KW-0032">Aminotransferase</keyword>
<dbReference type="GO" id="GO:0030170">
    <property type="term" value="F:pyridoxal phosphate binding"/>
    <property type="evidence" value="ECO:0007669"/>
    <property type="project" value="InterPro"/>
</dbReference>
<dbReference type="EMBL" id="ML975160">
    <property type="protein sequence ID" value="KAF1811730.1"/>
    <property type="molecule type" value="Genomic_DNA"/>
</dbReference>
<evidence type="ECO:0000313" key="6">
    <source>
        <dbReference type="EMBL" id="KAF1811730.1"/>
    </source>
</evidence>
<evidence type="ECO:0000313" key="7">
    <source>
        <dbReference type="Proteomes" id="UP000504638"/>
    </source>
</evidence>
<dbReference type="InterPro" id="IPR015421">
    <property type="entry name" value="PyrdxlP-dep_Trfase_major"/>
</dbReference>
<reference evidence="8" key="2">
    <citation type="submission" date="2020-04" db="EMBL/GenBank/DDBJ databases">
        <authorList>
            <consortium name="NCBI Genome Project"/>
        </authorList>
    </citation>
    <scope>NUCLEOTIDE SEQUENCE</scope>
    <source>
        <strain evidence="8">CBS 781.70</strain>
    </source>
</reference>
<evidence type="ECO:0000256" key="3">
    <source>
        <dbReference type="ARBA" id="ARBA00022898"/>
    </source>
</evidence>
<dbReference type="CDD" id="cd00610">
    <property type="entry name" value="OAT_like"/>
    <property type="match status" value="1"/>
</dbReference>
<dbReference type="GeneID" id="54423132"/>
<dbReference type="GO" id="GO:0008483">
    <property type="term" value="F:transaminase activity"/>
    <property type="evidence" value="ECO:0007669"/>
    <property type="project" value="UniProtKB-KW"/>
</dbReference>
<feature type="region of interest" description="Disordered" evidence="5">
    <location>
        <begin position="1"/>
        <end position="23"/>
    </location>
</feature>
<gene>
    <name evidence="6 8" type="ORF">P152DRAFT_507918</name>
</gene>
<comment type="cofactor">
    <cofactor evidence="1">
        <name>pyridoxal 5'-phosphate</name>
        <dbReference type="ChEBI" id="CHEBI:597326"/>
    </cofactor>
</comment>
<dbReference type="InterPro" id="IPR015422">
    <property type="entry name" value="PyrdxlP-dep_Trfase_small"/>
</dbReference>
<keyword evidence="7" id="KW-1185">Reference proteome</keyword>
<protein>
    <submittedName>
        <fullName evidence="6 8">Aminotransferase, class III</fullName>
    </submittedName>
</protein>